<evidence type="ECO:0000313" key="1">
    <source>
        <dbReference type="EMBL" id="ELT90316.1"/>
    </source>
</evidence>
<organism evidence="1">
    <name type="scientific">Capitella teleta</name>
    <name type="common">Polychaete worm</name>
    <dbReference type="NCBI Taxonomy" id="283909"/>
    <lineage>
        <taxon>Eukaryota</taxon>
        <taxon>Metazoa</taxon>
        <taxon>Spiralia</taxon>
        <taxon>Lophotrochozoa</taxon>
        <taxon>Annelida</taxon>
        <taxon>Polychaeta</taxon>
        <taxon>Sedentaria</taxon>
        <taxon>Scolecida</taxon>
        <taxon>Capitellidae</taxon>
        <taxon>Capitella</taxon>
    </lineage>
</organism>
<dbReference type="Proteomes" id="UP000014760">
    <property type="component" value="Unassembled WGS sequence"/>
</dbReference>
<reference evidence="1 3" key="2">
    <citation type="journal article" date="2013" name="Nature">
        <title>Insights into bilaterian evolution from three spiralian genomes.</title>
        <authorList>
            <person name="Simakov O."/>
            <person name="Marletaz F."/>
            <person name="Cho S.J."/>
            <person name="Edsinger-Gonzales E."/>
            <person name="Havlak P."/>
            <person name="Hellsten U."/>
            <person name="Kuo D.H."/>
            <person name="Larsson T."/>
            <person name="Lv J."/>
            <person name="Arendt D."/>
            <person name="Savage R."/>
            <person name="Osoegawa K."/>
            <person name="de Jong P."/>
            <person name="Grimwood J."/>
            <person name="Chapman J.A."/>
            <person name="Shapiro H."/>
            <person name="Aerts A."/>
            <person name="Otillar R.P."/>
            <person name="Terry A.Y."/>
            <person name="Boore J.L."/>
            <person name="Grigoriev I.V."/>
            <person name="Lindberg D.R."/>
            <person name="Seaver E.C."/>
            <person name="Weisblat D.A."/>
            <person name="Putnam N.H."/>
            <person name="Rokhsar D.S."/>
        </authorList>
    </citation>
    <scope>NUCLEOTIDE SEQUENCE</scope>
    <source>
        <strain evidence="1 3">I ESC-2004</strain>
    </source>
</reference>
<keyword evidence="3" id="KW-1185">Reference proteome</keyword>
<dbReference type="HOGENOM" id="CLU_1572104_0_0_1"/>
<reference evidence="3" key="1">
    <citation type="submission" date="2012-12" db="EMBL/GenBank/DDBJ databases">
        <authorList>
            <person name="Hellsten U."/>
            <person name="Grimwood J."/>
            <person name="Chapman J.A."/>
            <person name="Shapiro H."/>
            <person name="Aerts A."/>
            <person name="Otillar R.P."/>
            <person name="Terry A.Y."/>
            <person name="Boore J.L."/>
            <person name="Simakov O."/>
            <person name="Marletaz F."/>
            <person name="Cho S.-J."/>
            <person name="Edsinger-Gonzales E."/>
            <person name="Havlak P."/>
            <person name="Kuo D.-H."/>
            <person name="Larsson T."/>
            <person name="Lv J."/>
            <person name="Arendt D."/>
            <person name="Savage R."/>
            <person name="Osoegawa K."/>
            <person name="de Jong P."/>
            <person name="Lindberg D.R."/>
            <person name="Seaver E.C."/>
            <person name="Weisblat D.A."/>
            <person name="Putnam N.H."/>
            <person name="Grigoriev I.V."/>
            <person name="Rokhsar D.S."/>
        </authorList>
    </citation>
    <scope>NUCLEOTIDE SEQUENCE</scope>
    <source>
        <strain evidence="3">I ESC-2004</strain>
    </source>
</reference>
<protein>
    <submittedName>
        <fullName evidence="1 2">Uncharacterized protein</fullName>
    </submittedName>
</protein>
<dbReference type="EnsemblMetazoa" id="CapteT191973">
    <property type="protein sequence ID" value="CapteP191973"/>
    <property type="gene ID" value="CapteG191973"/>
</dbReference>
<gene>
    <name evidence="1" type="ORF">CAPTEDRAFT_191973</name>
</gene>
<accession>R7TFM4</accession>
<dbReference type="EMBL" id="AMQN01014460">
    <property type="status" value="NOT_ANNOTATED_CDS"/>
    <property type="molecule type" value="Genomic_DNA"/>
</dbReference>
<reference evidence="2" key="3">
    <citation type="submission" date="2015-06" db="UniProtKB">
        <authorList>
            <consortium name="EnsemblMetazoa"/>
        </authorList>
    </citation>
    <scope>IDENTIFICATION</scope>
</reference>
<dbReference type="AlphaFoldDB" id="R7TFM4"/>
<sequence length="170" mass="18985">MRTISQREPSNRRQFLPIKVKQQMAQPRTADRLAKLNDAKQCAARLLNLIIYYNHRHNVFAPMCQRQTTFIFVVASSLSSVMSQIKVGESGHVETTSVAEDVFLDMPEASTFLHGIPDRQLEQSVKCIGPQSQASQVDNKLETGEASRKTISMLASALYFASKPLVASRC</sequence>
<dbReference type="EMBL" id="KB310985">
    <property type="protein sequence ID" value="ELT90316.1"/>
    <property type="molecule type" value="Genomic_DNA"/>
</dbReference>
<evidence type="ECO:0000313" key="3">
    <source>
        <dbReference type="Proteomes" id="UP000014760"/>
    </source>
</evidence>
<evidence type="ECO:0000313" key="2">
    <source>
        <dbReference type="EnsemblMetazoa" id="CapteP191973"/>
    </source>
</evidence>
<name>R7TFM4_CAPTE</name>
<proteinExistence type="predicted"/>